<dbReference type="SUPFAM" id="SSF69318">
    <property type="entry name" value="Integrin alpha N-terminal domain"/>
    <property type="match status" value="1"/>
</dbReference>
<dbReference type="GO" id="GO:0007015">
    <property type="term" value="P:actin filament organization"/>
    <property type="evidence" value="ECO:0007669"/>
    <property type="project" value="InterPro"/>
</dbReference>
<dbReference type="InterPro" id="IPR028994">
    <property type="entry name" value="Integrin_alpha_N"/>
</dbReference>
<organism evidence="1 2">
    <name type="scientific">Trichoplax adhaerens</name>
    <name type="common">Trichoplax reptans</name>
    <dbReference type="NCBI Taxonomy" id="10228"/>
    <lineage>
        <taxon>Eukaryota</taxon>
        <taxon>Metazoa</taxon>
        <taxon>Placozoa</taxon>
        <taxon>Uniplacotomia</taxon>
        <taxon>Trichoplacea</taxon>
        <taxon>Trichoplacidae</taxon>
        <taxon>Trichoplax</taxon>
    </lineage>
</organism>
<evidence type="ECO:0008006" key="3">
    <source>
        <dbReference type="Google" id="ProtNLM"/>
    </source>
</evidence>
<gene>
    <name evidence="1" type="ORF">TRIADDRAFT_57189</name>
</gene>
<accession>B3S0W1</accession>
<evidence type="ECO:0000313" key="1">
    <source>
        <dbReference type="EMBL" id="EDV23715.1"/>
    </source>
</evidence>
<dbReference type="PhylomeDB" id="B3S0W1"/>
<dbReference type="CTD" id="6754813"/>
<dbReference type="Proteomes" id="UP000009022">
    <property type="component" value="Unassembled WGS sequence"/>
</dbReference>
<dbReference type="GO" id="GO:1904262">
    <property type="term" value="P:negative regulation of TORC1 signaling"/>
    <property type="evidence" value="ECO:0000318"/>
    <property type="project" value="GO_Central"/>
</dbReference>
<sequence>MATAWRNFEHINLISLESQTNIYGSAVLSLNRNINKKVLIASLDGPVTCVKYDKTRGNQLKCICDEMPLPSTVSSSMFEVVAIDSFNKYNAQNQVVITLVLMPGSVEMEDIDINTPEKIRPLQPLLAIYVAHSDKSSDLKMEELASTGQKLGLSFTPLHLNHICICRDGVKEIAILLSDVNKAVHVFVKRPLDRFAAYIAEKVRCKIIQIKAKIMKNLVDTRCWSHARPTDVCSEGFNLPLVLPGSNEYDCILCSYIADIDWDGKNEIILGSYGQELLVYKRLDNYFNLSKDDTDETLMEKARSPYKSLDLIYQHSFSEPIYSCCYIDLTGDGVCELVVTTFRALHVLQHNLESVSQKCSERTALLLEGRIDWDI</sequence>
<keyword evidence="2" id="KW-1185">Reference proteome</keyword>
<name>B3S0W1_TRIAD</name>
<reference evidence="1 2" key="1">
    <citation type="journal article" date="2008" name="Nature">
        <title>The Trichoplax genome and the nature of placozoans.</title>
        <authorList>
            <person name="Srivastava M."/>
            <person name="Begovic E."/>
            <person name="Chapman J."/>
            <person name="Putnam N.H."/>
            <person name="Hellsten U."/>
            <person name="Kawashima T."/>
            <person name="Kuo A."/>
            <person name="Mitros T."/>
            <person name="Salamov A."/>
            <person name="Carpenter M.L."/>
            <person name="Signorovitch A.Y."/>
            <person name="Moreno M.A."/>
            <person name="Kamm K."/>
            <person name="Grimwood J."/>
            <person name="Schmutz J."/>
            <person name="Shapiro H."/>
            <person name="Grigoriev I.V."/>
            <person name="Buss L.W."/>
            <person name="Schierwater B."/>
            <person name="Dellaporta S.L."/>
            <person name="Rokhsar D.S."/>
        </authorList>
    </citation>
    <scope>NUCLEOTIDE SEQUENCE [LARGE SCALE GENOMIC DNA]</scope>
    <source>
        <strain evidence="1 2">Grell-BS-1999</strain>
    </source>
</reference>
<dbReference type="InParanoid" id="B3S0W1"/>
<dbReference type="KEGG" id="tad:TRIADDRAFT_57189"/>
<dbReference type="HOGENOM" id="CLU_037754_0_0_1"/>
<dbReference type="STRING" id="10228.B3S0W1"/>
<dbReference type="OrthoDB" id="10267127at2759"/>
<protein>
    <recommendedName>
        <fullName evidence="3">Kaptin</fullName>
    </recommendedName>
</protein>
<proteinExistence type="predicted"/>
<dbReference type="GO" id="GO:0140007">
    <property type="term" value="C:KICSTOR complex"/>
    <property type="evidence" value="ECO:0000318"/>
    <property type="project" value="GO_Central"/>
</dbReference>
<dbReference type="RefSeq" id="XP_002113241.1">
    <property type="nucleotide sequence ID" value="XM_002113205.1"/>
</dbReference>
<dbReference type="eggNOG" id="ENOG502QTF2">
    <property type="taxonomic scope" value="Eukaryota"/>
</dbReference>
<evidence type="ECO:0000313" key="2">
    <source>
        <dbReference type="Proteomes" id="UP000009022"/>
    </source>
</evidence>
<dbReference type="AlphaFoldDB" id="B3S0W1"/>
<dbReference type="EMBL" id="DS985246">
    <property type="protein sequence ID" value="EDV23715.1"/>
    <property type="molecule type" value="Genomic_DNA"/>
</dbReference>
<dbReference type="GO" id="GO:0015629">
    <property type="term" value="C:actin cytoskeleton"/>
    <property type="evidence" value="ECO:0007669"/>
    <property type="project" value="InterPro"/>
</dbReference>
<dbReference type="OMA" id="HICICRD"/>
<dbReference type="GeneID" id="6754813"/>
<dbReference type="GO" id="GO:0051015">
    <property type="term" value="F:actin filament binding"/>
    <property type="evidence" value="ECO:0000318"/>
    <property type="project" value="GO_Central"/>
</dbReference>
<dbReference type="PANTHER" id="PTHR15435">
    <property type="entry name" value="KICSTOR COMPLEX PROTEIN KAPTIN"/>
    <property type="match status" value="1"/>
</dbReference>
<dbReference type="GO" id="GO:0030027">
    <property type="term" value="C:lamellipodium"/>
    <property type="evidence" value="ECO:0000318"/>
    <property type="project" value="GO_Central"/>
</dbReference>
<dbReference type="GO" id="GO:0034198">
    <property type="term" value="P:cellular response to amino acid starvation"/>
    <property type="evidence" value="ECO:0000318"/>
    <property type="project" value="GO_Central"/>
</dbReference>
<dbReference type="PANTHER" id="PTHR15435:SF2">
    <property type="entry name" value="KICSTOR COMPLEX PROTEIN KAPTIN"/>
    <property type="match status" value="1"/>
</dbReference>
<dbReference type="InterPro" id="IPR029982">
    <property type="entry name" value="Kptn"/>
</dbReference>